<dbReference type="Proteomes" id="UP000292314">
    <property type="component" value="Genome"/>
</dbReference>
<dbReference type="RefSeq" id="YP_010055524.1">
    <property type="nucleotide sequence ID" value="NC_054666.1"/>
</dbReference>
<gene>
    <name evidence="1" type="primary">75</name>
    <name evidence="1" type="ORF">SEA_CAELUM_75</name>
</gene>
<keyword evidence="2" id="KW-1185">Reference proteome</keyword>
<evidence type="ECO:0000313" key="2">
    <source>
        <dbReference type="Proteomes" id="UP000292314"/>
    </source>
</evidence>
<dbReference type="KEGG" id="vg:64471448"/>
<protein>
    <submittedName>
        <fullName evidence="1">Uncharacterized protein</fullName>
    </submittedName>
</protein>
<proteinExistence type="predicted"/>
<dbReference type="EMBL" id="MK524524">
    <property type="protein sequence ID" value="QBI99435.1"/>
    <property type="molecule type" value="Genomic_DNA"/>
</dbReference>
<organism evidence="1 2">
    <name type="scientific">Streptomyces phage Caelum</name>
    <dbReference type="NCBI Taxonomy" id="2530160"/>
    <lineage>
        <taxon>Viruses</taxon>
        <taxon>Duplodnaviria</taxon>
        <taxon>Heunggongvirae</taxon>
        <taxon>Uroviricota</taxon>
        <taxon>Caudoviricetes</taxon>
        <taxon>Arquatrovirinae</taxon>
        <taxon>Caelumvirus</taxon>
        <taxon>Caelumvirus caelum</taxon>
    </lineage>
</organism>
<accession>A0A481W096</accession>
<dbReference type="GeneID" id="64471448"/>
<evidence type="ECO:0000313" key="1">
    <source>
        <dbReference type="EMBL" id="QBI99435.1"/>
    </source>
</evidence>
<reference evidence="1 2" key="1">
    <citation type="submission" date="2019-02" db="EMBL/GenBank/DDBJ databases">
        <authorList>
            <person name="Paul L."/>
            <person name="Brownson E.L."/>
            <person name="Lucero K."/>
            <person name="Page S.T."/>
            <person name="Garlena R.A."/>
            <person name="Russell D.A."/>
            <person name="Pope W.H."/>
            <person name="Jacobs-Sera D."/>
            <person name="Hatfull G.F."/>
        </authorList>
    </citation>
    <scope>NUCLEOTIDE SEQUENCE [LARGE SCALE GENOMIC DNA]</scope>
</reference>
<sequence>MPYTVEWTETSQHKRELTDEEMAALKGVTVEELAELDEDELTDGLEEELAALDDDGFEGLERDVDECIKH</sequence>
<name>A0A481W096_9CAUD</name>